<dbReference type="FunFam" id="3.40.1010.10:FF:000006">
    <property type="entry name" value="Siroheme synthase, putative"/>
    <property type="match status" value="1"/>
</dbReference>
<dbReference type="PROSITE" id="PS00840">
    <property type="entry name" value="SUMT_2"/>
    <property type="match status" value="1"/>
</dbReference>
<dbReference type="SUPFAM" id="SSF75615">
    <property type="entry name" value="Siroheme synthase middle domains-like"/>
    <property type="match status" value="1"/>
</dbReference>
<evidence type="ECO:0000256" key="16">
    <source>
        <dbReference type="SAM" id="MobiDB-lite"/>
    </source>
</evidence>
<gene>
    <name evidence="20" type="ORF">HYPSUDRAFT_69404</name>
</gene>
<dbReference type="InterPro" id="IPR014777">
    <property type="entry name" value="4pyrrole_Mease_sub1"/>
</dbReference>
<dbReference type="InterPro" id="IPR035996">
    <property type="entry name" value="4pyrrol_Methylase_sf"/>
</dbReference>
<keyword evidence="9" id="KW-0520">NAD</keyword>
<reference evidence="21" key="1">
    <citation type="submission" date="2014-04" db="EMBL/GenBank/DDBJ databases">
        <title>Evolutionary Origins and Diversification of the Mycorrhizal Mutualists.</title>
        <authorList>
            <consortium name="DOE Joint Genome Institute"/>
            <consortium name="Mycorrhizal Genomics Consortium"/>
            <person name="Kohler A."/>
            <person name="Kuo A."/>
            <person name="Nagy L.G."/>
            <person name="Floudas D."/>
            <person name="Copeland A."/>
            <person name="Barry K.W."/>
            <person name="Cichocki N."/>
            <person name="Veneault-Fourrey C."/>
            <person name="LaButti K."/>
            <person name="Lindquist E.A."/>
            <person name="Lipzen A."/>
            <person name="Lundell T."/>
            <person name="Morin E."/>
            <person name="Murat C."/>
            <person name="Riley R."/>
            <person name="Ohm R."/>
            <person name="Sun H."/>
            <person name="Tunlid A."/>
            <person name="Henrissat B."/>
            <person name="Grigoriev I.V."/>
            <person name="Hibbett D.S."/>
            <person name="Martin F."/>
        </authorList>
    </citation>
    <scope>NUCLEOTIDE SEQUENCE [LARGE SCALE GENOMIC DNA]</scope>
    <source>
        <strain evidence="21">FD-334 SS-4</strain>
    </source>
</reference>
<proteinExistence type="inferred from homology"/>
<accession>A0A0D2PGM2</accession>
<evidence type="ECO:0000256" key="2">
    <source>
        <dbReference type="ARBA" id="ARBA00011738"/>
    </source>
</evidence>
<keyword evidence="3" id="KW-0488">Methylation</keyword>
<keyword evidence="7" id="KW-0949">S-adenosyl-L-methionine</keyword>
<dbReference type="InterPro" id="IPR014776">
    <property type="entry name" value="4pyrrole_Mease_sub2"/>
</dbReference>
<dbReference type="GO" id="GO:0032259">
    <property type="term" value="P:methylation"/>
    <property type="evidence" value="ECO:0007669"/>
    <property type="project" value="UniProtKB-KW"/>
</dbReference>
<dbReference type="Pfam" id="PF00590">
    <property type="entry name" value="TP_methylase"/>
    <property type="match status" value="1"/>
</dbReference>
<evidence type="ECO:0000256" key="7">
    <source>
        <dbReference type="ARBA" id="ARBA00022691"/>
    </source>
</evidence>
<feature type="domain" description="Siroheme synthase central" evidence="19">
    <location>
        <begin position="166"/>
        <end position="190"/>
    </location>
</feature>
<dbReference type="Gene3D" id="3.40.50.720">
    <property type="entry name" value="NAD(P)-binding Rossmann-like Domain"/>
    <property type="match status" value="1"/>
</dbReference>
<dbReference type="InterPro" id="IPR003043">
    <property type="entry name" value="Uropor_MeTrfase_CS"/>
</dbReference>
<dbReference type="InterPro" id="IPR000878">
    <property type="entry name" value="4pyrrol_Mease"/>
</dbReference>
<evidence type="ECO:0000313" key="21">
    <source>
        <dbReference type="Proteomes" id="UP000054270"/>
    </source>
</evidence>
<evidence type="ECO:0000256" key="11">
    <source>
        <dbReference type="ARBA" id="ARBA00023244"/>
    </source>
</evidence>
<dbReference type="InterPro" id="IPR006366">
    <property type="entry name" value="CobA/CysG_C"/>
</dbReference>
<dbReference type="FunFam" id="3.30.950.10:FF:000005">
    <property type="entry name" value="Uroporphyrin-III c-methyltransferase, putative"/>
    <property type="match status" value="1"/>
</dbReference>
<evidence type="ECO:0000256" key="15">
    <source>
        <dbReference type="RuleBase" id="RU003960"/>
    </source>
</evidence>
<dbReference type="Pfam" id="PF14823">
    <property type="entry name" value="Sirohm_synth_C"/>
    <property type="match status" value="1"/>
</dbReference>
<dbReference type="STRING" id="945553.A0A0D2PGM2"/>
<dbReference type="OMA" id="TPCAIVE"/>
<dbReference type="GO" id="GO:0004851">
    <property type="term" value="F:uroporphyrin-III C-methyltransferase activity"/>
    <property type="evidence" value="ECO:0007669"/>
    <property type="project" value="UniProtKB-EC"/>
</dbReference>
<evidence type="ECO:0000256" key="3">
    <source>
        <dbReference type="ARBA" id="ARBA00022481"/>
    </source>
</evidence>
<dbReference type="PANTHER" id="PTHR45790">
    <property type="entry name" value="SIROHEME SYNTHASE-RELATED"/>
    <property type="match status" value="1"/>
</dbReference>
<dbReference type="CDD" id="cd11642">
    <property type="entry name" value="SUMT"/>
    <property type="match status" value="1"/>
</dbReference>
<comment type="similarity">
    <text evidence="1 15">Belongs to the precorrin methyltransferase family.</text>
</comment>
<keyword evidence="6 15" id="KW-0808">Transferase</keyword>
<evidence type="ECO:0000259" key="17">
    <source>
        <dbReference type="Pfam" id="PF00590"/>
    </source>
</evidence>
<feature type="compositionally biased region" description="Polar residues" evidence="16">
    <location>
        <begin position="243"/>
        <end position="252"/>
    </location>
</feature>
<evidence type="ECO:0008006" key="22">
    <source>
        <dbReference type="Google" id="ProtNLM"/>
    </source>
</evidence>
<evidence type="ECO:0000259" key="18">
    <source>
        <dbReference type="Pfam" id="PF14823"/>
    </source>
</evidence>
<evidence type="ECO:0000256" key="14">
    <source>
        <dbReference type="ARBA" id="ARBA00055636"/>
    </source>
</evidence>
<evidence type="ECO:0000256" key="10">
    <source>
        <dbReference type="ARBA" id="ARBA00023167"/>
    </source>
</evidence>
<dbReference type="InterPro" id="IPR028162">
    <property type="entry name" value="Met8_C"/>
</dbReference>
<comment type="similarity">
    <text evidence="12">In the N-terminal section; belongs to the precorrin methyltransferase family.</text>
</comment>
<evidence type="ECO:0000256" key="5">
    <source>
        <dbReference type="ARBA" id="ARBA00022605"/>
    </source>
</evidence>
<evidence type="ECO:0000256" key="8">
    <source>
        <dbReference type="ARBA" id="ARBA00023002"/>
    </source>
</evidence>
<keyword evidence="21" id="KW-1185">Reference proteome</keyword>
<dbReference type="PANTHER" id="PTHR45790:SF6">
    <property type="entry name" value="UROPORPHYRINOGEN-III C-METHYLTRANSFERASE"/>
    <property type="match status" value="1"/>
</dbReference>
<organism evidence="20 21">
    <name type="scientific">Hypholoma sublateritium (strain FD-334 SS-4)</name>
    <dbReference type="NCBI Taxonomy" id="945553"/>
    <lineage>
        <taxon>Eukaryota</taxon>
        <taxon>Fungi</taxon>
        <taxon>Dikarya</taxon>
        <taxon>Basidiomycota</taxon>
        <taxon>Agaricomycotina</taxon>
        <taxon>Agaricomycetes</taxon>
        <taxon>Agaricomycetidae</taxon>
        <taxon>Agaricales</taxon>
        <taxon>Agaricineae</taxon>
        <taxon>Strophariaceae</taxon>
        <taxon>Hypholoma</taxon>
    </lineage>
</organism>
<protein>
    <recommendedName>
        <fullName evidence="22">Tetrapyrrole methylase domain-containing protein</fullName>
    </recommendedName>
</protein>
<keyword evidence="4 15" id="KW-0489">Methyltransferase</keyword>
<dbReference type="Pfam" id="PF13241">
    <property type="entry name" value="NAD_binding_7"/>
    <property type="match status" value="1"/>
</dbReference>
<dbReference type="AlphaFoldDB" id="A0A0D2PGM2"/>
<evidence type="ECO:0000256" key="6">
    <source>
        <dbReference type="ARBA" id="ARBA00022679"/>
    </source>
</evidence>
<dbReference type="GO" id="GO:0019354">
    <property type="term" value="P:siroheme biosynthetic process"/>
    <property type="evidence" value="ECO:0007669"/>
    <property type="project" value="InterPro"/>
</dbReference>
<dbReference type="SUPFAM" id="SSF51735">
    <property type="entry name" value="NAD(P)-binding Rossmann-fold domains"/>
    <property type="match status" value="1"/>
</dbReference>
<evidence type="ECO:0000256" key="1">
    <source>
        <dbReference type="ARBA" id="ARBA00005879"/>
    </source>
</evidence>
<dbReference type="Proteomes" id="UP000054270">
    <property type="component" value="Unassembled WGS sequence"/>
</dbReference>
<dbReference type="Gene3D" id="3.30.950.10">
    <property type="entry name" value="Methyltransferase, Cobalt-precorrin-4 Transmethylase, Domain 2"/>
    <property type="match status" value="1"/>
</dbReference>
<comment type="subunit">
    <text evidence="2">Homodimer.</text>
</comment>
<comment type="catalytic activity">
    <reaction evidence="13">
        <text>uroporphyrinogen III + 2 S-adenosyl-L-methionine = precorrin-2 + 2 S-adenosyl-L-homocysteine + H(+)</text>
        <dbReference type="Rhea" id="RHEA:32459"/>
        <dbReference type="ChEBI" id="CHEBI:15378"/>
        <dbReference type="ChEBI" id="CHEBI:57308"/>
        <dbReference type="ChEBI" id="CHEBI:57856"/>
        <dbReference type="ChEBI" id="CHEBI:58827"/>
        <dbReference type="ChEBI" id="CHEBI:59789"/>
        <dbReference type="EC" id="2.1.1.107"/>
    </reaction>
</comment>
<dbReference type="GO" id="GO:0009086">
    <property type="term" value="P:methionine biosynthetic process"/>
    <property type="evidence" value="ECO:0007669"/>
    <property type="project" value="UniProtKB-KW"/>
</dbReference>
<dbReference type="InterPro" id="IPR050161">
    <property type="entry name" value="Siro_Cobalamin_biosynth"/>
</dbReference>
<name>A0A0D2PGM2_HYPSF</name>
<keyword evidence="11" id="KW-0627">Porphyrin biosynthesis</keyword>
<sequence>MSGPYAVPKGGASLILSFKLRNKAVLIIGSGTLAASRAFAALEADSSVFVLATGGVESACDELKWRISQKQVQFFDWEDLPCSSMPNNEADRLDAFLQMNPHIVLASVTDTLSNLQKRSCVSAEEIYRIFRARNILVNTTDMVDFCDFSFTSSHRFENHETGEKTSLQIGVTTNGQGCRMAARLRREIVSKLPKEVGAAAEKVGRMRAMAKKEDDGNYMAYQMDDEDICEESAVLTPNRPVPSRSNTESASEARSRRIKWVAQVSEYWPISKLSTMTDADIENILADSNPHSLDVAINQRPQSQLTSLHYQPFHKVGRILLVGSGPGHPSLLTIATHTALTQLADLVLSDKLVPDAVLSLIPKHVEVRIARKFPGNAEGAQTEMMEAAIVAAKQGMTVVRLKQGDPVVYGRAGEEVLYFRSHGFEPLVIPGVSSALAAPTFAGIPVTQRGVAESLIICTGVGRKGKEVQLPGYKRSQTVVILMGVARIQQVIDSLMKDADENHRRDGQSYPPNTPIAIIERASMPDQRVISSTLSDIVKALESNGEQRPPGMMIVGWAVLALHGQGDMGVLDEGGESQDEARVMRWLGGHRWKMREGLDTGWETL</sequence>
<keyword evidence="8" id="KW-0560">Oxidoreductase</keyword>
<comment type="function">
    <text evidence="14">Siroheme synthase involved in methionine biosynthesis.</text>
</comment>
<keyword evidence="5" id="KW-0028">Amino-acid biosynthesis</keyword>
<dbReference type="InterPro" id="IPR028281">
    <property type="entry name" value="Sirohaem_synthase_central"/>
</dbReference>
<evidence type="ECO:0000259" key="19">
    <source>
        <dbReference type="Pfam" id="PF14824"/>
    </source>
</evidence>
<keyword evidence="10" id="KW-0486">Methionine biosynthesis</keyword>
<evidence type="ECO:0000256" key="13">
    <source>
        <dbReference type="ARBA" id="ARBA00052360"/>
    </source>
</evidence>
<feature type="region of interest" description="Disordered" evidence="16">
    <location>
        <begin position="236"/>
        <end position="255"/>
    </location>
</feature>
<dbReference type="SUPFAM" id="SSF53790">
    <property type="entry name" value="Tetrapyrrole methylase"/>
    <property type="match status" value="1"/>
</dbReference>
<dbReference type="EMBL" id="KN817580">
    <property type="protein sequence ID" value="KJA19235.1"/>
    <property type="molecule type" value="Genomic_DNA"/>
</dbReference>
<dbReference type="NCBIfam" id="TIGR01469">
    <property type="entry name" value="cobA_cysG_Cterm"/>
    <property type="match status" value="1"/>
</dbReference>
<dbReference type="InterPro" id="IPR036291">
    <property type="entry name" value="NAD(P)-bd_dom_sf"/>
</dbReference>
<dbReference type="GO" id="GO:0016491">
    <property type="term" value="F:oxidoreductase activity"/>
    <property type="evidence" value="ECO:0007669"/>
    <property type="project" value="UniProtKB-KW"/>
</dbReference>
<dbReference type="Pfam" id="PF14824">
    <property type="entry name" value="Sirohm_synth_M"/>
    <property type="match status" value="1"/>
</dbReference>
<evidence type="ECO:0000313" key="20">
    <source>
        <dbReference type="EMBL" id="KJA19235.1"/>
    </source>
</evidence>
<dbReference type="OrthoDB" id="508204at2759"/>
<dbReference type="Gene3D" id="3.40.1010.10">
    <property type="entry name" value="Cobalt-precorrin-4 Transmethylase, Domain 1"/>
    <property type="match status" value="1"/>
</dbReference>
<feature type="domain" description="Tetrapyrrole methylase" evidence="17">
    <location>
        <begin position="319"/>
        <end position="537"/>
    </location>
</feature>
<evidence type="ECO:0000256" key="12">
    <source>
        <dbReference type="ARBA" id="ARBA00035662"/>
    </source>
</evidence>
<evidence type="ECO:0000256" key="9">
    <source>
        <dbReference type="ARBA" id="ARBA00023027"/>
    </source>
</evidence>
<evidence type="ECO:0000256" key="4">
    <source>
        <dbReference type="ARBA" id="ARBA00022603"/>
    </source>
</evidence>
<feature type="domain" description="Siroheme biosynthesis protein Met8 C-terminal" evidence="18">
    <location>
        <begin position="250"/>
        <end position="287"/>
    </location>
</feature>